<dbReference type="EMBL" id="JAULSN010000009">
    <property type="protein sequence ID" value="KAK3364742.1"/>
    <property type="molecule type" value="Genomic_DNA"/>
</dbReference>
<keyword evidence="2" id="KW-1185">Reference proteome</keyword>
<dbReference type="AlphaFoldDB" id="A0AAE0JVG2"/>
<protein>
    <recommendedName>
        <fullName evidence="3">Ferric reductase NAD binding domain-containing protein</fullName>
    </recommendedName>
</protein>
<evidence type="ECO:0000313" key="2">
    <source>
        <dbReference type="Proteomes" id="UP001287356"/>
    </source>
</evidence>
<comment type="caution">
    <text evidence="1">The sequence shown here is derived from an EMBL/GenBank/DDBJ whole genome shotgun (WGS) entry which is preliminary data.</text>
</comment>
<evidence type="ECO:0000313" key="1">
    <source>
        <dbReference type="EMBL" id="KAK3364742.1"/>
    </source>
</evidence>
<dbReference type="Gene3D" id="3.40.50.80">
    <property type="entry name" value="Nucleotide-binding domain of ferredoxin-NADP reductase (FNR) module"/>
    <property type="match status" value="1"/>
</dbReference>
<proteinExistence type="predicted"/>
<dbReference type="InterPro" id="IPR039261">
    <property type="entry name" value="FNR_nucleotide-bd"/>
</dbReference>
<evidence type="ECO:0008006" key="3">
    <source>
        <dbReference type="Google" id="ProtNLM"/>
    </source>
</evidence>
<name>A0AAE0JVG2_9PEZI</name>
<feature type="non-terminal residue" evidence="1">
    <location>
        <position position="1"/>
    </location>
</feature>
<sequence length="115" mass="13045">DDSPKEKLITFIISHNNRTSGFVPFHNGQEILLDRPYGRDINATACTTIVLVARGPGIVGLLSFASHQVGRYKDKNSRKEKRRVDILWVLDDVGQQDLVGNRLRELQNMDQDSVR</sequence>
<accession>A0AAE0JVG2</accession>
<reference evidence="1" key="2">
    <citation type="submission" date="2023-06" db="EMBL/GenBank/DDBJ databases">
        <authorList>
            <consortium name="Lawrence Berkeley National Laboratory"/>
            <person name="Haridas S."/>
            <person name="Hensen N."/>
            <person name="Bonometti L."/>
            <person name="Westerberg I."/>
            <person name="Brannstrom I.O."/>
            <person name="Guillou S."/>
            <person name="Cros-Aarteil S."/>
            <person name="Calhoun S."/>
            <person name="Kuo A."/>
            <person name="Mondo S."/>
            <person name="Pangilinan J."/>
            <person name="Riley R."/>
            <person name="Labutti K."/>
            <person name="Andreopoulos B."/>
            <person name="Lipzen A."/>
            <person name="Chen C."/>
            <person name="Yanf M."/>
            <person name="Daum C."/>
            <person name="Ng V."/>
            <person name="Clum A."/>
            <person name="Steindorff A."/>
            <person name="Ohm R."/>
            <person name="Martin F."/>
            <person name="Silar P."/>
            <person name="Natvig D."/>
            <person name="Lalanne C."/>
            <person name="Gautier V."/>
            <person name="Ament-Velasquez S.L."/>
            <person name="Kruys A."/>
            <person name="Hutchinson M.I."/>
            <person name="Powell A.J."/>
            <person name="Barry K."/>
            <person name="Miller A.N."/>
            <person name="Grigoriev I.V."/>
            <person name="Debuchy R."/>
            <person name="Gladieux P."/>
            <person name="Thoren M.H."/>
            <person name="Johannesson H."/>
        </authorList>
    </citation>
    <scope>NUCLEOTIDE SEQUENCE</scope>
    <source>
        <strain evidence="1">CBS 958.72</strain>
    </source>
</reference>
<gene>
    <name evidence="1" type="ORF">B0T24DRAFT_537301</name>
</gene>
<dbReference type="Proteomes" id="UP001287356">
    <property type="component" value="Unassembled WGS sequence"/>
</dbReference>
<organism evidence="1 2">
    <name type="scientific">Lasiosphaeria ovina</name>
    <dbReference type="NCBI Taxonomy" id="92902"/>
    <lineage>
        <taxon>Eukaryota</taxon>
        <taxon>Fungi</taxon>
        <taxon>Dikarya</taxon>
        <taxon>Ascomycota</taxon>
        <taxon>Pezizomycotina</taxon>
        <taxon>Sordariomycetes</taxon>
        <taxon>Sordariomycetidae</taxon>
        <taxon>Sordariales</taxon>
        <taxon>Lasiosphaeriaceae</taxon>
        <taxon>Lasiosphaeria</taxon>
    </lineage>
</organism>
<reference evidence="1" key="1">
    <citation type="journal article" date="2023" name="Mol. Phylogenet. Evol.">
        <title>Genome-scale phylogeny and comparative genomics of the fungal order Sordariales.</title>
        <authorList>
            <person name="Hensen N."/>
            <person name="Bonometti L."/>
            <person name="Westerberg I."/>
            <person name="Brannstrom I.O."/>
            <person name="Guillou S."/>
            <person name="Cros-Aarteil S."/>
            <person name="Calhoun S."/>
            <person name="Haridas S."/>
            <person name="Kuo A."/>
            <person name="Mondo S."/>
            <person name="Pangilinan J."/>
            <person name="Riley R."/>
            <person name="LaButti K."/>
            <person name="Andreopoulos B."/>
            <person name="Lipzen A."/>
            <person name="Chen C."/>
            <person name="Yan M."/>
            <person name="Daum C."/>
            <person name="Ng V."/>
            <person name="Clum A."/>
            <person name="Steindorff A."/>
            <person name="Ohm R.A."/>
            <person name="Martin F."/>
            <person name="Silar P."/>
            <person name="Natvig D.O."/>
            <person name="Lalanne C."/>
            <person name="Gautier V."/>
            <person name="Ament-Velasquez S.L."/>
            <person name="Kruys A."/>
            <person name="Hutchinson M.I."/>
            <person name="Powell A.J."/>
            <person name="Barry K."/>
            <person name="Miller A.N."/>
            <person name="Grigoriev I.V."/>
            <person name="Debuchy R."/>
            <person name="Gladieux P."/>
            <person name="Hiltunen Thoren M."/>
            <person name="Johannesson H."/>
        </authorList>
    </citation>
    <scope>NUCLEOTIDE SEQUENCE</scope>
    <source>
        <strain evidence="1">CBS 958.72</strain>
    </source>
</reference>